<gene>
    <name evidence="1" type="ORF">RB548_00490</name>
</gene>
<organism evidence="1 2">
    <name type="scientific">Sinorhizobium chiapasense</name>
    <dbReference type="NCBI Taxonomy" id="501572"/>
    <lineage>
        <taxon>Bacteria</taxon>
        <taxon>Pseudomonadati</taxon>
        <taxon>Pseudomonadota</taxon>
        <taxon>Alphaproteobacteria</taxon>
        <taxon>Hyphomicrobiales</taxon>
        <taxon>Rhizobiaceae</taxon>
        <taxon>Sinorhizobium/Ensifer group</taxon>
        <taxon>Sinorhizobium</taxon>
    </lineage>
</organism>
<name>A0ABZ2BA57_9HYPH</name>
<evidence type="ECO:0000313" key="2">
    <source>
        <dbReference type="Proteomes" id="UP001432360"/>
    </source>
</evidence>
<sequence>MAILPDFGAATFIPGAPINNPYLPLIPGHVLSYKGDEIDPDTGEVTTERNDLFTTSATFEVRGVSTTVIRDTVYEDDVILEDTFDWYAQDTEGNVWYFGEIVVNYEYDDDGNFIGVNHDGEWSADDPGNQPGWAMKATPEFGTAYYLEFAPGIAEDESILAETGLSVKTPFGQFDDVIKIIDSSALSTGAEFKFYAPGVGLITERALAPDGTTTSQVDLYRQGVVGVPDDDTDDVTPDLAKLREGKEIEDLADVRDLDPADFTGTTKQVTVIGGSTDSADALGAYFVDEATGAFSEARILLADLSDAAGGTSVSVDVPDGQSLCLFLVRGTDEIGVDLEEFTDGGLHLKNLLTGAPASMSDLFAPTVMDEAGNILPIQPLSALGADDGTNLLNPAGSMQAIGLSSKVPGAAGIDIIGFEDRLNTSPDYDGDFNDAIVAVSDAPIASETLGQLVREAGGAKPGAAGGVQPNVAAGDLAADDQDGDLVGDQVEERLDDWLVSDTFQFADTTTYARRTAESGMGGGYLVVAEDWAFSCGERVHEDWLDGTDWIAAADFEVAATGAASPSADGFFFV</sequence>
<dbReference type="RefSeq" id="WP_331373124.1">
    <property type="nucleotide sequence ID" value="NZ_CP133148.1"/>
</dbReference>
<dbReference type="EMBL" id="CP133148">
    <property type="protein sequence ID" value="WVT03928.1"/>
    <property type="molecule type" value="Genomic_DNA"/>
</dbReference>
<dbReference type="Proteomes" id="UP001432360">
    <property type="component" value="Chromosome"/>
</dbReference>
<protein>
    <submittedName>
        <fullName evidence="1">Uncharacterized protein</fullName>
    </submittedName>
</protein>
<accession>A0ABZ2BA57</accession>
<reference evidence="1" key="1">
    <citation type="submission" date="2023-08" db="EMBL/GenBank/DDBJ databases">
        <title>Complete genome sequence of Sinorhizobium chiapanecum ITTG S70 isolated from Acaciella angustissima nodules in Chiapas-Mexico.</title>
        <authorList>
            <person name="Rincon-Rosales R."/>
            <person name="Rogel M.A."/>
            <person name="Rincon-Medina C.I."/>
            <person name="Guerrero G."/>
            <person name="Manzano-Gomez L.A."/>
            <person name="Lopez-Lopez A."/>
            <person name="Rincon Molina F.A."/>
            <person name="Martinez-Romero E."/>
        </authorList>
    </citation>
    <scope>NUCLEOTIDE SEQUENCE</scope>
    <source>
        <strain evidence="1">ITTG S70</strain>
    </source>
</reference>
<keyword evidence="2" id="KW-1185">Reference proteome</keyword>
<proteinExistence type="predicted"/>
<evidence type="ECO:0000313" key="1">
    <source>
        <dbReference type="EMBL" id="WVT03928.1"/>
    </source>
</evidence>